<organism evidence="4 5">
    <name type="scientific">Nocardiopsis flavescens</name>
    <dbReference type="NCBI Taxonomy" id="758803"/>
    <lineage>
        <taxon>Bacteria</taxon>
        <taxon>Bacillati</taxon>
        <taxon>Actinomycetota</taxon>
        <taxon>Actinomycetes</taxon>
        <taxon>Streptosporangiales</taxon>
        <taxon>Nocardiopsidaceae</taxon>
        <taxon>Nocardiopsis</taxon>
    </lineage>
</organism>
<dbReference type="PANTHER" id="PTHR12358:SF106">
    <property type="entry name" value="LIPID KINASE YEGS"/>
    <property type="match status" value="1"/>
</dbReference>
<evidence type="ECO:0000256" key="1">
    <source>
        <dbReference type="ARBA" id="ARBA00001946"/>
    </source>
</evidence>
<evidence type="ECO:0000313" key="4">
    <source>
        <dbReference type="EMBL" id="SHJ30111.1"/>
    </source>
</evidence>
<dbReference type="GO" id="GO:0004143">
    <property type="term" value="F:ATP-dependent diacylglycerol kinase activity"/>
    <property type="evidence" value="ECO:0007669"/>
    <property type="project" value="TreeGrafter"/>
</dbReference>
<reference evidence="4 5" key="1">
    <citation type="submission" date="2016-11" db="EMBL/GenBank/DDBJ databases">
        <authorList>
            <person name="Jaros S."/>
            <person name="Januszkiewicz K."/>
            <person name="Wedrychowicz H."/>
        </authorList>
    </citation>
    <scope>NUCLEOTIDE SEQUENCE [LARGE SCALE GENOMIC DNA]</scope>
    <source>
        <strain evidence="4 5">CGMCC 4.5723</strain>
    </source>
</reference>
<proteinExistence type="inferred from homology"/>
<sequence length="341" mass="37260">MPRPRPPPPSRAARSAVPYPRDRVPWAYTGRVRALFIVNPQATTTTSRTREVILGALASELDVTVAETEYRDHAIELSRKAATDGYELVVSLGGDGTVNEVVNGLLATPPELKRPRYAVIPGGSANVFIRALGVSGDPVEATGTILEALRAGREREINLGRITSDRDDRYFTFCAGFGWDADVVQRVENERSNGRKATPALYAEVAFKLFFGGDIRDPSLAVQTRGGGVNDVYFALVTNTTPWTYAGALPLQPTAASRFELGLDAFALTQAGHALTGWILSQMFFPKGLPAQGDGYLTWHDQETLRITSSHPRAFQIDGEYLGEREEVNFHSVPKALRIVC</sequence>
<evidence type="ECO:0000259" key="3">
    <source>
        <dbReference type="PROSITE" id="PS50146"/>
    </source>
</evidence>
<dbReference type="SMART" id="SM00046">
    <property type="entry name" value="DAGKc"/>
    <property type="match status" value="1"/>
</dbReference>
<dbReference type="InterPro" id="IPR050187">
    <property type="entry name" value="Lipid_Phosphate_FormReg"/>
</dbReference>
<dbReference type="PANTHER" id="PTHR12358">
    <property type="entry name" value="SPHINGOSINE KINASE"/>
    <property type="match status" value="1"/>
</dbReference>
<protein>
    <submittedName>
        <fullName evidence="4">Diacylglycerol kinase family enzyme</fullName>
    </submittedName>
</protein>
<evidence type="ECO:0000256" key="2">
    <source>
        <dbReference type="ARBA" id="ARBA00005983"/>
    </source>
</evidence>
<keyword evidence="4" id="KW-0808">Transferase</keyword>
<dbReference type="Proteomes" id="UP000184452">
    <property type="component" value="Unassembled WGS sequence"/>
</dbReference>
<dbReference type="Gene3D" id="3.40.50.10330">
    <property type="entry name" value="Probable inorganic polyphosphate/atp-NAD kinase, domain 1"/>
    <property type="match status" value="1"/>
</dbReference>
<dbReference type="GO" id="GO:0005886">
    <property type="term" value="C:plasma membrane"/>
    <property type="evidence" value="ECO:0007669"/>
    <property type="project" value="TreeGrafter"/>
</dbReference>
<dbReference type="AlphaFoldDB" id="A0A1M6I6N9"/>
<keyword evidence="4" id="KW-0418">Kinase</keyword>
<gene>
    <name evidence="4" type="ORF">SAMN05421803_10511</name>
</gene>
<feature type="domain" description="DAGKc" evidence="3">
    <location>
        <begin position="29"/>
        <end position="166"/>
    </location>
</feature>
<dbReference type="PROSITE" id="PS50146">
    <property type="entry name" value="DAGK"/>
    <property type="match status" value="1"/>
</dbReference>
<dbReference type="SUPFAM" id="SSF111331">
    <property type="entry name" value="NAD kinase/diacylglycerol kinase-like"/>
    <property type="match status" value="1"/>
</dbReference>
<name>A0A1M6I6N9_9ACTN</name>
<dbReference type="InterPro" id="IPR001206">
    <property type="entry name" value="Diacylglycerol_kinase_cat_dom"/>
</dbReference>
<comment type="similarity">
    <text evidence="2">Belongs to the diacylglycerol/lipid kinase family.</text>
</comment>
<evidence type="ECO:0000313" key="5">
    <source>
        <dbReference type="Proteomes" id="UP000184452"/>
    </source>
</evidence>
<dbReference type="InterPro" id="IPR016064">
    <property type="entry name" value="NAD/diacylglycerol_kinase_sf"/>
</dbReference>
<dbReference type="STRING" id="758803.SAMN05421803_10511"/>
<dbReference type="Pfam" id="PF00781">
    <property type="entry name" value="DAGK_cat"/>
    <property type="match status" value="1"/>
</dbReference>
<dbReference type="Gene3D" id="2.60.200.40">
    <property type="match status" value="1"/>
</dbReference>
<keyword evidence="5" id="KW-1185">Reference proteome</keyword>
<dbReference type="InterPro" id="IPR017438">
    <property type="entry name" value="ATP-NAD_kinase_N"/>
</dbReference>
<comment type="cofactor">
    <cofactor evidence="1">
        <name>Mg(2+)</name>
        <dbReference type="ChEBI" id="CHEBI:18420"/>
    </cofactor>
</comment>
<dbReference type="EMBL" id="FQZK01000005">
    <property type="protein sequence ID" value="SHJ30111.1"/>
    <property type="molecule type" value="Genomic_DNA"/>
</dbReference>
<accession>A0A1M6I6N9</accession>